<dbReference type="Pfam" id="PF09359">
    <property type="entry name" value="VTC"/>
    <property type="match status" value="1"/>
</dbReference>
<dbReference type="Proteomes" id="UP000565078">
    <property type="component" value="Unassembled WGS sequence"/>
</dbReference>
<comment type="caution">
    <text evidence="2">The sequence shown here is derived from an EMBL/GenBank/DDBJ whole genome shotgun (WGS) entry which is preliminary data.</text>
</comment>
<name>A0A7J4IX38_9ARCH</name>
<proteinExistence type="predicted"/>
<dbReference type="InterPro" id="IPR042267">
    <property type="entry name" value="VTC_sf"/>
</dbReference>
<dbReference type="Gene3D" id="3.20.100.30">
    <property type="entry name" value="VTC, catalytic tunnel domain"/>
    <property type="match status" value="1"/>
</dbReference>
<dbReference type="AlphaFoldDB" id="A0A7J4IX38"/>
<evidence type="ECO:0000313" key="2">
    <source>
        <dbReference type="EMBL" id="HIH10113.1"/>
    </source>
</evidence>
<gene>
    <name evidence="2" type="ORF">HA254_05605</name>
</gene>
<reference evidence="3" key="1">
    <citation type="journal article" date="2020" name="bioRxiv">
        <title>A rank-normalized archaeal taxonomy based on genome phylogeny resolves widespread incomplete and uneven classifications.</title>
        <authorList>
            <person name="Rinke C."/>
            <person name="Chuvochina M."/>
            <person name="Mussig A.J."/>
            <person name="Chaumeil P.-A."/>
            <person name="Waite D.W."/>
            <person name="Whitman W.B."/>
            <person name="Parks D.H."/>
            <person name="Hugenholtz P."/>
        </authorList>
    </citation>
    <scope>NUCLEOTIDE SEQUENCE [LARGE SCALE GENOMIC DNA]</scope>
</reference>
<sequence length="242" mass="28679">MSYTDRGELKFLIDYQTYGAILKYIGPFTERDSNVGKSGSYILCSLYYDTKNNKFYWEKVEGEKIRRKVRIRTYIESESGKALATMLEVKKKDDRNVYKNKVVVEFDDALTFMDTGNADCFKRRLSDSERATLDNIIYLKYKFGLEPKIMIKYEREPFFDRYVRSTRLTFDKNVSYRTVDLRTRGGETCEFAIPPNLMVLEIKYRRMLPFWVADMIRRFSLRLVTVSKYCEAMNASLARPDF</sequence>
<dbReference type="InterPro" id="IPR018966">
    <property type="entry name" value="VTC_domain"/>
</dbReference>
<dbReference type="GO" id="GO:0006799">
    <property type="term" value="P:polyphosphate biosynthetic process"/>
    <property type="evidence" value="ECO:0007669"/>
    <property type="project" value="UniProtKB-ARBA"/>
</dbReference>
<accession>A0A7J4IX38</accession>
<dbReference type="CDD" id="cd07750">
    <property type="entry name" value="PolyPPase_VTC_like"/>
    <property type="match status" value="1"/>
</dbReference>
<evidence type="ECO:0000313" key="3">
    <source>
        <dbReference type="Proteomes" id="UP000565078"/>
    </source>
</evidence>
<protein>
    <submittedName>
        <fullName evidence="2">Polyphosphate polymerase domain-containing protein</fullName>
    </submittedName>
</protein>
<organism evidence="2 3">
    <name type="scientific">Candidatus Iainarchaeum sp</name>
    <dbReference type="NCBI Taxonomy" id="3101447"/>
    <lineage>
        <taxon>Archaea</taxon>
        <taxon>Candidatus Iainarchaeota</taxon>
        <taxon>Candidatus Iainarchaeia</taxon>
        <taxon>Candidatus Iainarchaeales</taxon>
        <taxon>Candidatus Iainarchaeaceae</taxon>
        <taxon>Candidatus Iainarchaeum</taxon>
    </lineage>
</organism>
<dbReference type="EMBL" id="DUGC01000088">
    <property type="protein sequence ID" value="HIH10113.1"/>
    <property type="molecule type" value="Genomic_DNA"/>
</dbReference>
<evidence type="ECO:0000259" key="1">
    <source>
        <dbReference type="Pfam" id="PF09359"/>
    </source>
</evidence>
<feature type="domain" description="VTC" evidence="1">
    <location>
        <begin position="6"/>
        <end position="235"/>
    </location>
</feature>